<keyword evidence="7 14" id="KW-0812">Transmembrane</keyword>
<evidence type="ECO:0000256" key="2">
    <source>
        <dbReference type="ARBA" id="ARBA00011738"/>
    </source>
</evidence>
<feature type="transmembrane region" description="Helical" evidence="14">
    <location>
        <begin position="259"/>
        <end position="280"/>
    </location>
</feature>
<evidence type="ECO:0000256" key="9">
    <source>
        <dbReference type="ARBA" id="ARBA00023136"/>
    </source>
</evidence>
<evidence type="ECO:0000256" key="4">
    <source>
        <dbReference type="ARBA" id="ARBA00022475"/>
    </source>
</evidence>
<dbReference type="NCBIfam" id="NF006922">
    <property type="entry name" value="PRK09410.1-5"/>
    <property type="match status" value="1"/>
</dbReference>
<evidence type="ECO:0000256" key="11">
    <source>
        <dbReference type="ARBA" id="ARBA00038218"/>
    </source>
</evidence>
<evidence type="ECO:0000256" key="7">
    <source>
        <dbReference type="ARBA" id="ARBA00022692"/>
    </source>
</evidence>
<evidence type="ECO:0000256" key="5">
    <source>
        <dbReference type="ARBA" id="ARBA00022597"/>
    </source>
</evidence>
<feature type="transmembrane region" description="Helical" evidence="14">
    <location>
        <begin position="216"/>
        <end position="239"/>
    </location>
</feature>
<evidence type="ECO:0000256" key="10">
    <source>
        <dbReference type="ARBA" id="ARBA00037387"/>
    </source>
</evidence>
<sequence length="420" mass="44178">MIDFIMKDVLGTPAILVGLFAFFGLILQKKGVADTVSGTLKTIMGFVILGAGATILIGALDIFGKMFEKAFSIQGIIPNNEAIVAIAQESLGTETAMIMLFGMLVNILIARFTPFKYIFLTGHHTLFMACLISAVFATGGVTGVPLIIIGSLILGSLMVFMPAILQPYMRQITGNDNLALGHFGSFGYFTSAFVAKRVGDKSKSTEDIKVPKSLGFLRDTSVAMSLTMTILFLIVAPLAGKTFVEAELSGGTNFLVFSFMQAITFAAGVYIVLAGVRMLIAEIVPAFKGIADKVVKDAKPALDAPAVFPFAPNAVIIGFLSSFIAGILSMFILPLLGLKIIVPGLIPHFFTGAAAGVFGNATGGRRGAIIGAFANGLLISFLPALLLPVLGSLGFEGTTFGDSDFGIVGILLSYLIQLFT</sequence>
<feature type="transmembrane region" description="Helical" evidence="14">
    <location>
        <begin position="144"/>
        <end position="165"/>
    </location>
</feature>
<dbReference type="InterPro" id="IPR004703">
    <property type="entry name" value="PTS_sugar-sp_permease"/>
</dbReference>
<keyword evidence="3" id="KW-0813">Transport</keyword>
<organism evidence="15 16">
    <name type="scientific">Metabacillus arenae</name>
    <dbReference type="NCBI Taxonomy" id="2771434"/>
    <lineage>
        <taxon>Bacteria</taxon>
        <taxon>Bacillati</taxon>
        <taxon>Bacillota</taxon>
        <taxon>Bacilli</taxon>
        <taxon>Bacillales</taxon>
        <taxon>Bacillaceae</taxon>
        <taxon>Metabacillus</taxon>
    </lineage>
</organism>
<evidence type="ECO:0000256" key="6">
    <source>
        <dbReference type="ARBA" id="ARBA00022683"/>
    </source>
</evidence>
<name>A0A926NS43_9BACI</name>
<dbReference type="Proteomes" id="UP000626844">
    <property type="component" value="Unassembled WGS sequence"/>
</dbReference>
<gene>
    <name evidence="15" type="ORF">IC621_21940</name>
</gene>
<evidence type="ECO:0000313" key="15">
    <source>
        <dbReference type="EMBL" id="MBD1382866.1"/>
    </source>
</evidence>
<dbReference type="GO" id="GO:0009401">
    <property type="term" value="P:phosphoenolpyruvate-dependent sugar phosphotransferase system"/>
    <property type="evidence" value="ECO:0007669"/>
    <property type="project" value="UniProtKB-KW"/>
</dbReference>
<keyword evidence="4" id="KW-1003">Cell membrane</keyword>
<feature type="transmembrane region" description="Helical" evidence="14">
    <location>
        <begin position="43"/>
        <end position="63"/>
    </location>
</feature>
<comment type="function">
    <text evidence="10">The phosphoenolpyruvate-dependent sugar phosphotransferase system (sugar PTS), a major carbohydrate active transport system, catalyzes the phosphorylation of incoming sugar substrates concomitantly with their translocation across the cell membrane. The enzyme II UlaABC PTS system is involved in ascorbate transport.</text>
</comment>
<evidence type="ECO:0000256" key="1">
    <source>
        <dbReference type="ARBA" id="ARBA00004651"/>
    </source>
</evidence>
<comment type="similarity">
    <text evidence="11">Belongs to the UlaA family.</text>
</comment>
<comment type="caution">
    <text evidence="15">The sequence shown here is derived from an EMBL/GenBank/DDBJ whole genome shotgun (WGS) entry which is preliminary data.</text>
</comment>
<dbReference type="RefSeq" id="WP_191161462.1">
    <property type="nucleotide sequence ID" value="NZ_JACXAI010000038.1"/>
</dbReference>
<comment type="subunit">
    <text evidence="2">Homodimer.</text>
</comment>
<evidence type="ECO:0000256" key="14">
    <source>
        <dbReference type="SAM" id="Phobius"/>
    </source>
</evidence>
<protein>
    <recommendedName>
        <fullName evidence="12">Ascorbate-specific PTS system EIIC component</fullName>
    </recommendedName>
    <alternativeName>
        <fullName evidence="13">Ascorbate-specific permease IIC component UlaA</fullName>
    </alternativeName>
</protein>
<comment type="subcellular location">
    <subcellularLocation>
        <location evidence="1">Cell membrane</location>
        <topology evidence="1">Multi-pass membrane protein</topology>
    </subcellularLocation>
</comment>
<keyword evidence="9 14" id="KW-0472">Membrane</keyword>
<dbReference type="PANTHER" id="PTHR33843:SF4">
    <property type="entry name" value="ASCORBATE-SPECIFIC PTS SYSTEM EIIC COMPONENT"/>
    <property type="match status" value="1"/>
</dbReference>
<dbReference type="AlphaFoldDB" id="A0A926NS43"/>
<dbReference type="InterPro" id="IPR051562">
    <property type="entry name" value="Ascorbate-PTS_EIIC"/>
</dbReference>
<dbReference type="EMBL" id="JACXAI010000038">
    <property type="protein sequence ID" value="MBD1382866.1"/>
    <property type="molecule type" value="Genomic_DNA"/>
</dbReference>
<proteinExistence type="inferred from homology"/>
<feature type="transmembrane region" description="Helical" evidence="14">
    <location>
        <begin position="118"/>
        <end position="137"/>
    </location>
</feature>
<keyword evidence="8 14" id="KW-1133">Transmembrane helix</keyword>
<feature type="transmembrane region" description="Helical" evidence="14">
    <location>
        <begin position="314"/>
        <end position="334"/>
    </location>
</feature>
<keyword evidence="16" id="KW-1185">Reference proteome</keyword>
<reference evidence="15" key="1">
    <citation type="submission" date="2020-09" db="EMBL/GenBank/DDBJ databases">
        <title>A novel bacterium of genus Bacillus, isolated from South China Sea.</title>
        <authorList>
            <person name="Huang H."/>
            <person name="Mo K."/>
            <person name="Hu Y."/>
        </authorList>
    </citation>
    <scope>NUCLEOTIDE SEQUENCE</scope>
    <source>
        <strain evidence="15">IB182487</strain>
    </source>
</reference>
<feature type="transmembrane region" description="Helical" evidence="14">
    <location>
        <begin position="368"/>
        <end position="391"/>
    </location>
</feature>
<keyword evidence="5" id="KW-0762">Sugar transport</keyword>
<evidence type="ECO:0000256" key="12">
    <source>
        <dbReference type="ARBA" id="ARBA00039702"/>
    </source>
</evidence>
<dbReference type="Pfam" id="PF03611">
    <property type="entry name" value="EIIC-GAT"/>
    <property type="match status" value="1"/>
</dbReference>
<keyword evidence="6" id="KW-0598">Phosphotransferase system</keyword>
<dbReference type="NCBIfam" id="NF009553">
    <property type="entry name" value="PRK12997.1-5"/>
    <property type="match status" value="1"/>
</dbReference>
<dbReference type="GO" id="GO:0005886">
    <property type="term" value="C:plasma membrane"/>
    <property type="evidence" value="ECO:0007669"/>
    <property type="project" value="UniProtKB-SubCell"/>
</dbReference>
<evidence type="ECO:0000256" key="13">
    <source>
        <dbReference type="ARBA" id="ARBA00042859"/>
    </source>
</evidence>
<evidence type="ECO:0000313" key="16">
    <source>
        <dbReference type="Proteomes" id="UP000626844"/>
    </source>
</evidence>
<dbReference type="NCBIfam" id="NF006920">
    <property type="entry name" value="PRK09410.1-2"/>
    <property type="match status" value="1"/>
</dbReference>
<accession>A0A926NS43</accession>
<dbReference type="PANTHER" id="PTHR33843">
    <property type="entry name" value="ASCORBATE-SPECIFIC PTS SYSTEM EIIC COMPONENT"/>
    <property type="match status" value="1"/>
</dbReference>
<evidence type="ECO:0000256" key="3">
    <source>
        <dbReference type="ARBA" id="ARBA00022448"/>
    </source>
</evidence>
<feature type="transmembrane region" description="Helical" evidence="14">
    <location>
        <begin position="340"/>
        <end position="361"/>
    </location>
</feature>
<evidence type="ECO:0000256" key="8">
    <source>
        <dbReference type="ARBA" id="ARBA00022989"/>
    </source>
</evidence>
<feature type="transmembrane region" description="Helical" evidence="14">
    <location>
        <begin position="95"/>
        <end position="112"/>
    </location>
</feature>